<gene>
    <name evidence="2" type="ORF">HYH03_015667</name>
</gene>
<proteinExistence type="predicted"/>
<evidence type="ECO:0000313" key="2">
    <source>
        <dbReference type="EMBL" id="KAG2485604.1"/>
    </source>
</evidence>
<dbReference type="EMBL" id="JAEHOE010000126">
    <property type="protein sequence ID" value="KAG2485604.1"/>
    <property type="molecule type" value="Genomic_DNA"/>
</dbReference>
<name>A0A836BS95_9CHLO</name>
<evidence type="ECO:0000256" key="1">
    <source>
        <dbReference type="SAM" id="SignalP"/>
    </source>
</evidence>
<keyword evidence="1" id="KW-0732">Signal</keyword>
<feature type="chain" id="PRO_5032519991" evidence="1">
    <location>
        <begin position="28"/>
        <end position="87"/>
    </location>
</feature>
<comment type="caution">
    <text evidence="2">The sequence shown here is derived from an EMBL/GenBank/DDBJ whole genome shotgun (WGS) entry which is preliminary data.</text>
</comment>
<feature type="signal peptide" evidence="1">
    <location>
        <begin position="1"/>
        <end position="27"/>
    </location>
</feature>
<dbReference type="SUPFAM" id="SSF103511">
    <property type="entry name" value="Chlorophyll a-b binding protein"/>
    <property type="match status" value="1"/>
</dbReference>
<evidence type="ECO:0000313" key="3">
    <source>
        <dbReference type="Proteomes" id="UP000612055"/>
    </source>
</evidence>
<sequence length="87" mass="9058">MGDAWFGIILFSLTISLASILPKLVSGIPLSELNAAATSENLKGDGIQAALGLFDTNVELWSGRLAMLGFSGLILIEALAKGGDSFF</sequence>
<reference evidence="2" key="1">
    <citation type="journal article" date="2020" name="bioRxiv">
        <title>Comparative genomics of Chlamydomonas.</title>
        <authorList>
            <person name="Craig R.J."/>
            <person name="Hasan A.R."/>
            <person name="Ness R.W."/>
            <person name="Keightley P.D."/>
        </authorList>
    </citation>
    <scope>NUCLEOTIDE SEQUENCE</scope>
    <source>
        <strain evidence="2">CCAP 11/70</strain>
    </source>
</reference>
<protein>
    <submittedName>
        <fullName evidence="2">Uncharacterized protein</fullName>
    </submittedName>
</protein>
<keyword evidence="3" id="KW-1185">Reference proteome</keyword>
<dbReference type="OrthoDB" id="513190at2759"/>
<accession>A0A836BS95</accession>
<organism evidence="2 3">
    <name type="scientific">Edaphochlamys debaryana</name>
    <dbReference type="NCBI Taxonomy" id="47281"/>
    <lineage>
        <taxon>Eukaryota</taxon>
        <taxon>Viridiplantae</taxon>
        <taxon>Chlorophyta</taxon>
        <taxon>core chlorophytes</taxon>
        <taxon>Chlorophyceae</taxon>
        <taxon>CS clade</taxon>
        <taxon>Chlamydomonadales</taxon>
        <taxon>Chlamydomonadales incertae sedis</taxon>
        <taxon>Edaphochlamys</taxon>
    </lineage>
</organism>
<dbReference type="Proteomes" id="UP000612055">
    <property type="component" value="Unassembled WGS sequence"/>
</dbReference>
<dbReference type="AlphaFoldDB" id="A0A836BS95"/>